<proteinExistence type="predicted"/>
<name>A0ABP6S8Q2_9ACTN</name>
<evidence type="ECO:0000313" key="4">
    <source>
        <dbReference type="Proteomes" id="UP001499990"/>
    </source>
</evidence>
<dbReference type="EMBL" id="BAAAYL010000001">
    <property type="protein sequence ID" value="GAA3370975.1"/>
    <property type="molecule type" value="Genomic_DNA"/>
</dbReference>
<comment type="caution">
    <text evidence="3">The sequence shown here is derived from an EMBL/GenBank/DDBJ whole genome shotgun (WGS) entry which is preliminary data.</text>
</comment>
<dbReference type="Proteomes" id="UP001499990">
    <property type="component" value="Unassembled WGS sequence"/>
</dbReference>
<gene>
    <name evidence="3" type="ORF">GCM10020367_19770</name>
</gene>
<dbReference type="InterPro" id="IPR036366">
    <property type="entry name" value="PGBDSf"/>
</dbReference>
<accession>A0ABP6S8Q2</accession>
<dbReference type="SUPFAM" id="SSF47090">
    <property type="entry name" value="PGBD-like"/>
    <property type="match status" value="1"/>
</dbReference>
<evidence type="ECO:0000256" key="1">
    <source>
        <dbReference type="SAM" id="MobiDB-lite"/>
    </source>
</evidence>
<keyword evidence="4" id="KW-1185">Reference proteome</keyword>
<dbReference type="Gene3D" id="1.10.101.10">
    <property type="entry name" value="PGBD-like superfamily/PGBD"/>
    <property type="match status" value="1"/>
</dbReference>
<organism evidence="3 4">
    <name type="scientific">Streptomyces sannanensis</name>
    <dbReference type="NCBI Taxonomy" id="285536"/>
    <lineage>
        <taxon>Bacteria</taxon>
        <taxon>Bacillati</taxon>
        <taxon>Actinomycetota</taxon>
        <taxon>Actinomycetes</taxon>
        <taxon>Kitasatosporales</taxon>
        <taxon>Streptomycetaceae</taxon>
        <taxon>Streptomyces</taxon>
    </lineage>
</organism>
<evidence type="ECO:0000313" key="3">
    <source>
        <dbReference type="EMBL" id="GAA3370975.1"/>
    </source>
</evidence>
<feature type="region of interest" description="Disordered" evidence="1">
    <location>
        <begin position="113"/>
        <end position="185"/>
    </location>
</feature>
<dbReference type="InterPro" id="IPR036365">
    <property type="entry name" value="PGBD-like_sf"/>
</dbReference>
<sequence length="319" mass="32247">MAAAEDFDPLRIRPYVRLPEPLPADTRLTPPRLGRAVEGVPAPRVTRVLPAAGAVGAGGRHRTATGAVRSGLRRRHREFAGLAAGVAAAAALGTSAVTGGLLAGDGGGTDLAVPDFGSRVSAPDPGPVEESTDTAAPVPGSAQRQPGEQAGGPARADRAEAPGGSAGSAGGYARATGPGGPMATPSVSMPPVVPLTEVPVDPLAPVAPPSAAKETSGVIPMAAEDEPTPPEAMLPPPVALVPQPSLHPGDDGAEVEELQLRLAQLGLFHGRADGVYGKRVEKAVRAYQSYMAVTSDPSGVYGPETRRWLEAATVEPSMK</sequence>
<evidence type="ECO:0000259" key="2">
    <source>
        <dbReference type="Pfam" id="PF01471"/>
    </source>
</evidence>
<dbReference type="InterPro" id="IPR002477">
    <property type="entry name" value="Peptidoglycan-bd-like"/>
</dbReference>
<dbReference type="RefSeq" id="WP_345035886.1">
    <property type="nucleotide sequence ID" value="NZ_BAAAYL010000001.1"/>
</dbReference>
<reference evidence="4" key="1">
    <citation type="journal article" date="2019" name="Int. J. Syst. Evol. Microbiol.">
        <title>The Global Catalogue of Microorganisms (GCM) 10K type strain sequencing project: providing services to taxonomists for standard genome sequencing and annotation.</title>
        <authorList>
            <consortium name="The Broad Institute Genomics Platform"/>
            <consortium name="The Broad Institute Genome Sequencing Center for Infectious Disease"/>
            <person name="Wu L."/>
            <person name="Ma J."/>
        </authorList>
    </citation>
    <scope>NUCLEOTIDE SEQUENCE [LARGE SCALE GENOMIC DNA]</scope>
    <source>
        <strain evidence="4">JCM 9651</strain>
    </source>
</reference>
<protein>
    <recommendedName>
        <fullName evidence="2">Peptidoglycan binding-like domain-containing protein</fullName>
    </recommendedName>
</protein>
<feature type="domain" description="Peptidoglycan binding-like" evidence="2">
    <location>
        <begin position="252"/>
        <end position="309"/>
    </location>
</feature>
<dbReference type="Pfam" id="PF01471">
    <property type="entry name" value="PG_binding_1"/>
    <property type="match status" value="1"/>
</dbReference>